<gene>
    <name evidence="5" type="ORF">ElyMa_003914000</name>
</gene>
<reference evidence="5 6" key="1">
    <citation type="journal article" date="2021" name="Elife">
        <title>Chloroplast acquisition without the gene transfer in kleptoplastic sea slugs, Plakobranchus ocellatus.</title>
        <authorList>
            <person name="Maeda T."/>
            <person name="Takahashi S."/>
            <person name="Yoshida T."/>
            <person name="Shimamura S."/>
            <person name="Takaki Y."/>
            <person name="Nagai Y."/>
            <person name="Toyoda A."/>
            <person name="Suzuki Y."/>
            <person name="Arimoto A."/>
            <person name="Ishii H."/>
            <person name="Satoh N."/>
            <person name="Nishiyama T."/>
            <person name="Hasebe M."/>
            <person name="Maruyama T."/>
            <person name="Minagawa J."/>
            <person name="Obokata J."/>
            <person name="Shigenobu S."/>
        </authorList>
    </citation>
    <scope>NUCLEOTIDE SEQUENCE [LARGE SCALE GENOMIC DNA]</scope>
</reference>
<evidence type="ECO:0000256" key="3">
    <source>
        <dbReference type="ARBA" id="ARBA00022683"/>
    </source>
</evidence>
<accession>A0AAV4FPL4</accession>
<evidence type="ECO:0000256" key="1">
    <source>
        <dbReference type="ARBA" id="ARBA00022448"/>
    </source>
</evidence>
<dbReference type="PANTHER" id="PTHR30505:SF0">
    <property type="entry name" value="FRUCTOSE-LIKE PTS SYSTEM EIIBC COMPONENT-RELATED"/>
    <property type="match status" value="1"/>
</dbReference>
<keyword evidence="2" id="KW-0762">Sugar transport</keyword>
<evidence type="ECO:0000256" key="2">
    <source>
        <dbReference type="ARBA" id="ARBA00022597"/>
    </source>
</evidence>
<keyword evidence="6" id="KW-1185">Reference proteome</keyword>
<dbReference type="GO" id="GO:0009401">
    <property type="term" value="P:phosphoenolpyruvate-dependent sugar phosphotransferase system"/>
    <property type="evidence" value="ECO:0007669"/>
    <property type="project" value="UniProtKB-KW"/>
</dbReference>
<keyword evidence="1" id="KW-0813">Transport</keyword>
<sequence>MLPFIVAGGIILGIGFLIDLGNSGGALGVTRDAARWFSGLGKLGLGIFVPVLGGYVAYSIVGAEGLLPGFIAGIIASGGGLLYGGSNFIETFKETSAGSGIYTKVTESVSG</sequence>
<dbReference type="Proteomes" id="UP000762676">
    <property type="component" value="Unassembled WGS sequence"/>
</dbReference>
<protein>
    <submittedName>
        <fullName evidence="5">PTS system, fructose-specific IIABC component</fullName>
    </submittedName>
</protein>
<dbReference type="InterPro" id="IPR050864">
    <property type="entry name" value="Bacterial_PTS_Sugar_Transport"/>
</dbReference>
<evidence type="ECO:0000256" key="4">
    <source>
        <dbReference type="SAM" id="Phobius"/>
    </source>
</evidence>
<keyword evidence="4" id="KW-0472">Membrane</keyword>
<organism evidence="5 6">
    <name type="scientific">Elysia marginata</name>
    <dbReference type="NCBI Taxonomy" id="1093978"/>
    <lineage>
        <taxon>Eukaryota</taxon>
        <taxon>Metazoa</taxon>
        <taxon>Spiralia</taxon>
        <taxon>Lophotrochozoa</taxon>
        <taxon>Mollusca</taxon>
        <taxon>Gastropoda</taxon>
        <taxon>Heterobranchia</taxon>
        <taxon>Euthyneura</taxon>
        <taxon>Panpulmonata</taxon>
        <taxon>Sacoglossa</taxon>
        <taxon>Placobranchoidea</taxon>
        <taxon>Plakobranchidae</taxon>
        <taxon>Elysia</taxon>
    </lineage>
</organism>
<feature type="transmembrane region" description="Helical" evidence="4">
    <location>
        <begin position="66"/>
        <end position="84"/>
    </location>
</feature>
<dbReference type="AlphaFoldDB" id="A0AAV4FPL4"/>
<keyword evidence="4" id="KW-1133">Transmembrane helix</keyword>
<evidence type="ECO:0000313" key="5">
    <source>
        <dbReference type="EMBL" id="GFR75227.1"/>
    </source>
</evidence>
<dbReference type="GO" id="GO:0090563">
    <property type="term" value="F:protein-phosphocysteine-sugar phosphotransferase activity"/>
    <property type="evidence" value="ECO:0007669"/>
    <property type="project" value="TreeGrafter"/>
</dbReference>
<dbReference type="PANTHER" id="PTHR30505">
    <property type="entry name" value="FRUCTOSE-LIKE PERMEASE"/>
    <property type="match status" value="1"/>
</dbReference>
<dbReference type="EMBL" id="BMAT01007964">
    <property type="protein sequence ID" value="GFR75227.1"/>
    <property type="molecule type" value="Genomic_DNA"/>
</dbReference>
<feature type="transmembrane region" description="Helical" evidence="4">
    <location>
        <begin position="6"/>
        <end position="28"/>
    </location>
</feature>
<name>A0AAV4FPL4_9GAST</name>
<keyword evidence="4" id="KW-0812">Transmembrane</keyword>
<dbReference type="GO" id="GO:0005886">
    <property type="term" value="C:plasma membrane"/>
    <property type="evidence" value="ECO:0007669"/>
    <property type="project" value="TreeGrafter"/>
</dbReference>
<feature type="transmembrane region" description="Helical" evidence="4">
    <location>
        <begin position="40"/>
        <end position="60"/>
    </location>
</feature>
<comment type="caution">
    <text evidence="5">The sequence shown here is derived from an EMBL/GenBank/DDBJ whole genome shotgun (WGS) entry which is preliminary data.</text>
</comment>
<proteinExistence type="predicted"/>
<evidence type="ECO:0000313" key="6">
    <source>
        <dbReference type="Proteomes" id="UP000762676"/>
    </source>
</evidence>
<keyword evidence="3" id="KW-0598">Phosphotransferase system</keyword>